<reference evidence="3 4" key="1">
    <citation type="journal article" date="2014" name="Int. J. Syst. Evol. Microbiol.">
        <title>Complete genome sequence of Corynebacterium casei LMG S-19264T (=DSM 44701T), isolated from a smear-ripened cheese.</title>
        <authorList>
            <consortium name="US DOE Joint Genome Institute (JGI-PGF)"/>
            <person name="Walter F."/>
            <person name="Albersmeier A."/>
            <person name="Kalinowski J."/>
            <person name="Ruckert C."/>
        </authorList>
    </citation>
    <scope>NUCLEOTIDE SEQUENCE [LARGE SCALE GENOMIC DNA]</scope>
    <source>
        <strain evidence="3 4">CGMCC 4.7206</strain>
    </source>
</reference>
<dbReference type="EMBL" id="BMMT01000015">
    <property type="protein sequence ID" value="GGI98283.1"/>
    <property type="molecule type" value="Genomic_DNA"/>
</dbReference>
<dbReference type="AlphaFoldDB" id="A0A917K2A5"/>
<gene>
    <name evidence="2" type="ORF">GCM10009545_26960</name>
    <name evidence="3" type="ORF">GCM10011581_39250</name>
</gene>
<dbReference type="Proteomes" id="UP000597989">
    <property type="component" value="Unassembled WGS sequence"/>
</dbReference>
<dbReference type="SUPFAM" id="SSF109854">
    <property type="entry name" value="DinB/YfiT-like putative metalloenzymes"/>
    <property type="match status" value="1"/>
</dbReference>
<dbReference type="InterPro" id="IPR034660">
    <property type="entry name" value="DinB/YfiT-like"/>
</dbReference>
<reference evidence="3" key="3">
    <citation type="submission" date="2020-09" db="EMBL/GenBank/DDBJ databases">
        <authorList>
            <person name="Sun Q."/>
            <person name="Zhou Y."/>
        </authorList>
    </citation>
    <scope>NUCLEOTIDE SEQUENCE</scope>
    <source>
        <strain evidence="3">CGMCC 4.7206</strain>
    </source>
</reference>
<evidence type="ECO:0000313" key="4">
    <source>
        <dbReference type="Proteomes" id="UP000597989"/>
    </source>
</evidence>
<reference evidence="2 5" key="2">
    <citation type="journal article" date="2019" name="Int. J. Syst. Evol. Microbiol.">
        <title>The Global Catalogue of Microorganisms (GCM) 10K type strain sequencing project: providing services to taxonomists for standard genome sequencing and annotation.</title>
        <authorList>
            <consortium name="The Broad Institute Genomics Platform"/>
            <consortium name="The Broad Institute Genome Sequencing Center for Infectious Disease"/>
            <person name="Wu L."/>
            <person name="Ma J."/>
        </authorList>
    </citation>
    <scope>NUCLEOTIDE SEQUENCE [LARGE SCALE GENOMIC DNA]</scope>
    <source>
        <strain evidence="2 5">JCM 10664</strain>
    </source>
</reference>
<dbReference type="InterPro" id="IPR024775">
    <property type="entry name" value="DinB-like"/>
</dbReference>
<proteinExistence type="predicted"/>
<organism evidence="3 4">
    <name type="scientific">Saccharopolyspora thermophila</name>
    <dbReference type="NCBI Taxonomy" id="89367"/>
    <lineage>
        <taxon>Bacteria</taxon>
        <taxon>Bacillati</taxon>
        <taxon>Actinomycetota</taxon>
        <taxon>Actinomycetes</taxon>
        <taxon>Pseudonocardiales</taxon>
        <taxon>Pseudonocardiaceae</taxon>
        <taxon>Saccharopolyspora</taxon>
    </lineage>
</organism>
<name>A0A917K2A5_9PSEU</name>
<dbReference type="EMBL" id="BAAAHC010000009">
    <property type="protein sequence ID" value="GAA0523345.1"/>
    <property type="molecule type" value="Genomic_DNA"/>
</dbReference>
<dbReference type="Gene3D" id="1.20.120.450">
    <property type="entry name" value="dinb family like domain"/>
    <property type="match status" value="1"/>
</dbReference>
<evidence type="ECO:0000259" key="1">
    <source>
        <dbReference type="Pfam" id="PF12867"/>
    </source>
</evidence>
<reference evidence="2" key="4">
    <citation type="submission" date="2023-12" db="EMBL/GenBank/DDBJ databases">
        <authorList>
            <person name="Sun Q."/>
            <person name="Inoue M."/>
        </authorList>
    </citation>
    <scope>NUCLEOTIDE SEQUENCE</scope>
    <source>
        <strain evidence="2">JCM 10664</strain>
    </source>
</reference>
<dbReference type="Pfam" id="PF12867">
    <property type="entry name" value="DinB_2"/>
    <property type="match status" value="1"/>
</dbReference>
<feature type="domain" description="DinB-like" evidence="1">
    <location>
        <begin position="10"/>
        <end position="160"/>
    </location>
</feature>
<keyword evidence="5" id="KW-1185">Reference proteome</keyword>
<evidence type="ECO:0000313" key="2">
    <source>
        <dbReference type="EMBL" id="GAA0523345.1"/>
    </source>
</evidence>
<dbReference type="RefSeq" id="WP_188989823.1">
    <property type="nucleotide sequence ID" value="NZ_BAAAHC010000009.1"/>
</dbReference>
<protein>
    <submittedName>
        <fullName evidence="2">DinB family protein</fullName>
    </submittedName>
</protein>
<comment type="caution">
    <text evidence="3">The sequence shown here is derived from an EMBL/GenBank/DDBJ whole genome shotgun (WGS) entry which is preliminary data.</text>
</comment>
<evidence type="ECO:0000313" key="5">
    <source>
        <dbReference type="Proteomes" id="UP001500220"/>
    </source>
</evidence>
<accession>A0A917K2A5</accession>
<dbReference type="Proteomes" id="UP001500220">
    <property type="component" value="Unassembled WGS sequence"/>
</dbReference>
<evidence type="ECO:0000313" key="3">
    <source>
        <dbReference type="EMBL" id="GGI98283.1"/>
    </source>
</evidence>
<sequence length="180" mass="20546">MDWRGEALDQLDFYWTMWRPRLEGLTDAEYFWEPVPDCWSVRRVEDGWAMDFAFPEPVPPPVTTIAWRLCHLAGHVFALRASNHFGDGSYRMDNHDHPGSAAAALSYLDQQKDLWRNGIAALDAEGWARPVGPAEGPYADRSYLALVLHLNRELFHHGAEVLLLRDLYRASGGGRHFTRA</sequence>